<feature type="binding site" evidence="9">
    <location>
        <position position="144"/>
    </location>
    <ligand>
        <name>substrate</name>
    </ligand>
</feature>
<dbReference type="KEGG" id="soa:G3M56_003955"/>
<dbReference type="InterPro" id="IPR005814">
    <property type="entry name" value="Aminotrans_3"/>
</dbReference>
<dbReference type="InterPro" id="IPR005815">
    <property type="entry name" value="BioA"/>
</dbReference>
<dbReference type="Gene3D" id="3.40.640.10">
    <property type="entry name" value="Type I PLP-dependent aspartate aminotransferase-like (Major domain)"/>
    <property type="match status" value="1"/>
</dbReference>
<dbReference type="Proteomes" id="UP000475117">
    <property type="component" value="Chromosome"/>
</dbReference>
<evidence type="ECO:0000256" key="8">
    <source>
        <dbReference type="ARBA" id="ARBA00048449"/>
    </source>
</evidence>
<dbReference type="InterPro" id="IPR015421">
    <property type="entry name" value="PyrdxlP-dep_Trfase_major"/>
</dbReference>
<evidence type="ECO:0000256" key="3">
    <source>
        <dbReference type="ARBA" id="ARBA00022576"/>
    </source>
</evidence>
<evidence type="ECO:0000313" key="11">
    <source>
        <dbReference type="Proteomes" id="UP000475117"/>
    </source>
</evidence>
<accession>A0A6B3LAW1</accession>
<keyword evidence="4 9" id="KW-0808">Transferase</keyword>
<comment type="subcellular location">
    <subcellularLocation>
        <location evidence="9">Cytoplasm</location>
    </subcellularLocation>
</comment>
<dbReference type="GO" id="GO:0005737">
    <property type="term" value="C:cytoplasm"/>
    <property type="evidence" value="ECO:0007669"/>
    <property type="project" value="UniProtKB-SubCell"/>
</dbReference>
<keyword evidence="6 9" id="KW-0093">Biotin biosynthesis</keyword>
<gene>
    <name evidence="9 10" type="primary">bioA</name>
    <name evidence="10" type="ORF">G3M56_003955</name>
</gene>
<comment type="function">
    <text evidence="9">Catalyzes the transfer of the alpha-amino group from S-adenosyl-L-methionine (SAM) to 7-keto-8-aminopelargonic acid (KAPA) to form 7,8-diaminopelargonic acid (DAPA). It is the only aminotransferase known to utilize SAM as an amino donor.</text>
</comment>
<evidence type="ECO:0000256" key="4">
    <source>
        <dbReference type="ARBA" id="ARBA00022679"/>
    </source>
</evidence>
<comment type="cofactor">
    <cofactor evidence="1 9">
        <name>pyridoxal 5'-phosphate</name>
        <dbReference type="ChEBI" id="CHEBI:597326"/>
    </cofactor>
</comment>
<dbReference type="SUPFAM" id="SSF53383">
    <property type="entry name" value="PLP-dependent transferases"/>
    <property type="match status" value="1"/>
</dbReference>
<dbReference type="GO" id="GO:0004141">
    <property type="term" value="F:dethiobiotin synthase activity"/>
    <property type="evidence" value="ECO:0007669"/>
    <property type="project" value="TreeGrafter"/>
</dbReference>
<dbReference type="Pfam" id="PF00202">
    <property type="entry name" value="Aminotran_3"/>
    <property type="match status" value="1"/>
</dbReference>
<feature type="site" description="Participates in the substrate recognition with KAPA and in a stacking interaction with the adenine ring of SAM" evidence="9">
    <location>
        <position position="17"/>
    </location>
</feature>
<dbReference type="EC" id="2.6.1.62" evidence="9"/>
<dbReference type="CDD" id="cd00610">
    <property type="entry name" value="OAT_like"/>
    <property type="match status" value="1"/>
</dbReference>
<evidence type="ECO:0000256" key="2">
    <source>
        <dbReference type="ARBA" id="ARBA00005063"/>
    </source>
</evidence>
<evidence type="ECO:0000256" key="5">
    <source>
        <dbReference type="ARBA" id="ARBA00022691"/>
    </source>
</evidence>
<dbReference type="RefSeq" id="WP_164365469.1">
    <property type="nucleotide sequence ID" value="NZ_CP066776.1"/>
</dbReference>
<feature type="binding site" evidence="9">
    <location>
        <position position="245"/>
    </location>
    <ligand>
        <name>pyridoxal 5'-phosphate</name>
        <dbReference type="ChEBI" id="CHEBI:597326"/>
    </ligand>
</feature>
<feature type="binding site" evidence="9">
    <location>
        <begin position="311"/>
        <end position="312"/>
    </location>
    <ligand>
        <name>pyridoxal 5'-phosphate</name>
        <dbReference type="ChEBI" id="CHEBI:597326"/>
    </ligand>
</feature>
<dbReference type="InterPro" id="IPR015422">
    <property type="entry name" value="PyrdxlP-dep_Trfase_small"/>
</dbReference>
<dbReference type="EMBL" id="CP066776">
    <property type="protein sequence ID" value="QQL45749.1"/>
    <property type="molecule type" value="Genomic_DNA"/>
</dbReference>
<protein>
    <recommendedName>
        <fullName evidence="9">Adenosylmethionine-8-amino-7-oxononanoate aminotransferase</fullName>
        <ecNumber evidence="9">2.6.1.62</ecNumber>
    </recommendedName>
    <alternativeName>
        <fullName evidence="9">7,8-diamino-pelargonic acid aminotransferase</fullName>
        <shortName evidence="9">DAPA AT</shortName>
        <shortName evidence="9">DAPA aminotransferase</shortName>
    </alternativeName>
    <alternativeName>
        <fullName evidence="9">7,8-diaminononanoate synthase</fullName>
        <shortName evidence="9">DANS</shortName>
    </alternativeName>
    <alternativeName>
        <fullName evidence="9">Diaminopelargonic acid synthase</fullName>
    </alternativeName>
</protein>
<evidence type="ECO:0000313" key="10">
    <source>
        <dbReference type="EMBL" id="QQL45749.1"/>
    </source>
</evidence>
<feature type="modified residue" description="N6-(pyridoxal phosphate)lysine" evidence="9">
    <location>
        <position position="276"/>
    </location>
</feature>
<dbReference type="PANTHER" id="PTHR42684">
    <property type="entry name" value="ADENOSYLMETHIONINE-8-AMINO-7-OXONONANOATE AMINOTRANSFERASE"/>
    <property type="match status" value="1"/>
</dbReference>
<name>A0A6B3LAW1_9BACT</name>
<dbReference type="PROSITE" id="PS00600">
    <property type="entry name" value="AA_TRANSFER_CLASS_3"/>
    <property type="match status" value="1"/>
</dbReference>
<keyword evidence="9" id="KW-0963">Cytoplasm</keyword>
<feature type="binding site" evidence="9">
    <location>
        <position position="310"/>
    </location>
    <ligand>
        <name>substrate</name>
    </ligand>
</feature>
<evidence type="ECO:0000256" key="7">
    <source>
        <dbReference type="ARBA" id="ARBA00022898"/>
    </source>
</evidence>
<evidence type="ECO:0000256" key="9">
    <source>
        <dbReference type="HAMAP-Rule" id="MF_00834"/>
    </source>
</evidence>
<dbReference type="UniPathway" id="UPA00078">
    <property type="reaction ID" value="UER00160"/>
</dbReference>
<evidence type="ECO:0000256" key="6">
    <source>
        <dbReference type="ARBA" id="ARBA00022756"/>
    </source>
</evidence>
<dbReference type="GO" id="GO:0004015">
    <property type="term" value="F:adenosylmethionine-8-amino-7-oxononanoate transaminase activity"/>
    <property type="evidence" value="ECO:0007669"/>
    <property type="project" value="UniProtKB-UniRule"/>
</dbReference>
<dbReference type="GO" id="GO:0030170">
    <property type="term" value="F:pyridoxal phosphate binding"/>
    <property type="evidence" value="ECO:0007669"/>
    <property type="project" value="UniProtKB-UniRule"/>
</dbReference>
<comment type="similarity">
    <text evidence="9">Belongs to the class-III pyridoxal-phosphate-dependent aminotransferase family. BioA subfamily.</text>
</comment>
<dbReference type="GO" id="GO:0009102">
    <property type="term" value="P:biotin biosynthetic process"/>
    <property type="evidence" value="ECO:0007669"/>
    <property type="project" value="UniProtKB-UniRule"/>
</dbReference>
<proteinExistence type="inferred from homology"/>
<keyword evidence="11" id="KW-1185">Reference proteome</keyword>
<feature type="binding site" evidence="9">
    <location>
        <begin position="112"/>
        <end position="113"/>
    </location>
    <ligand>
        <name>pyridoxal 5'-phosphate</name>
        <dbReference type="ChEBI" id="CHEBI:597326"/>
    </ligand>
</feature>
<keyword evidence="3 9" id="KW-0032">Aminotransferase</keyword>
<feature type="binding site" evidence="9">
    <location>
        <position position="52"/>
    </location>
    <ligand>
        <name>substrate</name>
    </ligand>
</feature>
<dbReference type="NCBIfam" id="TIGR00508">
    <property type="entry name" value="bioA"/>
    <property type="match status" value="1"/>
</dbReference>
<sequence>MSSNLLERDRKAVWHPFTQHGIPSELLRAARAQGAHVFDDTGKQYLDLMSSWWVSIHGHCHPRVVEAISQQAATLDHVLFAGATHEPAVKLAEELLDLAGIKAGKVFYTDDGSTAVETAVKMALQYFGNRGEKRTKIVAFENAYHGDTFGAMTLGQSTHFFTAFPATALEVEFLPVPQVWEGHTDDAAEDAVVAQFEEIAARGDCAAVIFEPLVQGAGGMLFHSKRFLSAIVRTAKKHGVLVIADEIMTGLGRTGEVFATDHLDADARPDILCAAKGLSGGMLPLAVTITHDFIYDAFIGETFSKALAHGHSYTANPIACAGGVVSMELLRDGATIQARDALSDAMRKHFLGLVDRYPDLLEKPRILGGVAAVNLAPESVEYGSTVSRRLQQFYHERGLILRPVGPVIYLMPPYKVDEQELADACEVVAESLERFVR</sequence>
<comment type="subunit">
    <text evidence="9">Homodimer.</text>
</comment>
<feature type="binding site" evidence="9">
    <location>
        <position position="276"/>
    </location>
    <ligand>
        <name>substrate</name>
    </ligand>
</feature>
<comment type="pathway">
    <text evidence="2 9">Cofactor biosynthesis; biotin biosynthesis; 7,8-diaminononanoate from 8-amino-7-oxononanoate (SAM route): step 1/1.</text>
</comment>
<evidence type="ECO:0000256" key="1">
    <source>
        <dbReference type="ARBA" id="ARBA00001933"/>
    </source>
</evidence>
<keyword evidence="7 9" id="KW-0663">Pyridoxal phosphate</keyword>
<reference evidence="10 11" key="1">
    <citation type="submission" date="2020-12" db="EMBL/GenBank/DDBJ databases">
        <title>Sulforoseuscoccus oceanibium gen. nov., sp. nov., a representative of the phylum Verrucomicrobia with special cytoplasmic membrane, and proposal of Sulforoseuscoccusaceae fam. nov.</title>
        <authorList>
            <person name="Xi F."/>
        </authorList>
    </citation>
    <scope>NUCLEOTIDE SEQUENCE [LARGE SCALE GENOMIC DNA]</scope>
    <source>
        <strain evidence="10 11">T37</strain>
    </source>
</reference>
<dbReference type="PANTHER" id="PTHR42684:SF3">
    <property type="entry name" value="ADENOSYLMETHIONINE-8-AMINO-7-OXONONANOATE AMINOTRANSFERASE"/>
    <property type="match status" value="1"/>
</dbReference>
<dbReference type="AlphaFoldDB" id="A0A6B3LAW1"/>
<dbReference type="InterPro" id="IPR049704">
    <property type="entry name" value="Aminotrans_3_PPA_site"/>
</dbReference>
<organism evidence="10 11">
    <name type="scientific">Sulfuriroseicoccus oceanibius</name>
    <dbReference type="NCBI Taxonomy" id="2707525"/>
    <lineage>
        <taxon>Bacteria</taxon>
        <taxon>Pseudomonadati</taxon>
        <taxon>Verrucomicrobiota</taxon>
        <taxon>Verrucomicrobiia</taxon>
        <taxon>Verrucomicrobiales</taxon>
        <taxon>Verrucomicrobiaceae</taxon>
        <taxon>Sulfuriroseicoccus</taxon>
    </lineage>
</organism>
<dbReference type="HAMAP" id="MF_00834">
    <property type="entry name" value="BioA"/>
    <property type="match status" value="1"/>
</dbReference>
<keyword evidence="5 9" id="KW-0949">S-adenosyl-L-methionine</keyword>
<feature type="binding site" evidence="9">
    <location>
        <position position="402"/>
    </location>
    <ligand>
        <name>substrate</name>
    </ligand>
</feature>
<dbReference type="Gene3D" id="3.90.1150.10">
    <property type="entry name" value="Aspartate Aminotransferase, domain 1"/>
    <property type="match status" value="1"/>
</dbReference>
<dbReference type="InterPro" id="IPR015424">
    <property type="entry name" value="PyrdxlP-dep_Trfase"/>
</dbReference>
<comment type="catalytic activity">
    <reaction evidence="8 9">
        <text>(8S)-8-amino-7-oxononanoate + S-adenosyl-L-methionine = S-adenosyl-4-methylsulfanyl-2-oxobutanoate + (7R,8S)-7,8-diammoniononanoate</text>
        <dbReference type="Rhea" id="RHEA:16861"/>
        <dbReference type="ChEBI" id="CHEBI:16490"/>
        <dbReference type="ChEBI" id="CHEBI:59789"/>
        <dbReference type="ChEBI" id="CHEBI:149468"/>
        <dbReference type="ChEBI" id="CHEBI:149469"/>
        <dbReference type="EC" id="2.6.1.62"/>
    </reaction>
</comment>